<comment type="caution">
    <text evidence="2">The sequence shown here is derived from an EMBL/GenBank/DDBJ whole genome shotgun (WGS) entry which is preliminary data.</text>
</comment>
<keyword evidence="3" id="KW-1185">Reference proteome</keyword>
<keyword evidence="1" id="KW-0472">Membrane</keyword>
<sequence>MVQLLSFPLFFPLCFKCYHTVIKLPLPAHHPCHVTNSGHVFSVKSVLTDVSPISTSKLRRLGERISHLLSPSHGTLLLLALAVFYRTSSFFYFLFLIFW</sequence>
<dbReference type="AlphaFoldDB" id="A0AAN9NBA6"/>
<accession>A0AAN9NBA6</accession>
<dbReference type="Proteomes" id="UP001374584">
    <property type="component" value="Unassembled WGS sequence"/>
</dbReference>
<organism evidence="2 3">
    <name type="scientific">Phaseolus coccineus</name>
    <name type="common">Scarlet runner bean</name>
    <name type="synonym">Phaseolus multiflorus</name>
    <dbReference type="NCBI Taxonomy" id="3886"/>
    <lineage>
        <taxon>Eukaryota</taxon>
        <taxon>Viridiplantae</taxon>
        <taxon>Streptophyta</taxon>
        <taxon>Embryophyta</taxon>
        <taxon>Tracheophyta</taxon>
        <taxon>Spermatophyta</taxon>
        <taxon>Magnoliopsida</taxon>
        <taxon>eudicotyledons</taxon>
        <taxon>Gunneridae</taxon>
        <taxon>Pentapetalae</taxon>
        <taxon>rosids</taxon>
        <taxon>fabids</taxon>
        <taxon>Fabales</taxon>
        <taxon>Fabaceae</taxon>
        <taxon>Papilionoideae</taxon>
        <taxon>50 kb inversion clade</taxon>
        <taxon>NPAAA clade</taxon>
        <taxon>indigoferoid/millettioid clade</taxon>
        <taxon>Phaseoleae</taxon>
        <taxon>Phaseolus</taxon>
    </lineage>
</organism>
<evidence type="ECO:0000256" key="1">
    <source>
        <dbReference type="SAM" id="Phobius"/>
    </source>
</evidence>
<name>A0AAN9NBA6_PHACN</name>
<reference evidence="2 3" key="1">
    <citation type="submission" date="2024-01" db="EMBL/GenBank/DDBJ databases">
        <title>The genomes of 5 underutilized Papilionoideae crops provide insights into root nodulation and disease resistanc.</title>
        <authorList>
            <person name="Jiang F."/>
        </authorList>
    </citation>
    <scope>NUCLEOTIDE SEQUENCE [LARGE SCALE GENOMIC DNA]</scope>
    <source>
        <strain evidence="2">JINMINGXINNONG_FW02</strain>
        <tissue evidence="2">Leaves</tissue>
    </source>
</reference>
<gene>
    <name evidence="2" type="ORF">VNO80_12054</name>
</gene>
<evidence type="ECO:0000313" key="3">
    <source>
        <dbReference type="Proteomes" id="UP001374584"/>
    </source>
</evidence>
<dbReference type="EMBL" id="JAYMYR010000004">
    <property type="protein sequence ID" value="KAK7370004.1"/>
    <property type="molecule type" value="Genomic_DNA"/>
</dbReference>
<protein>
    <submittedName>
        <fullName evidence="2">Uncharacterized protein</fullName>
    </submittedName>
</protein>
<keyword evidence="1" id="KW-1133">Transmembrane helix</keyword>
<evidence type="ECO:0000313" key="2">
    <source>
        <dbReference type="EMBL" id="KAK7370004.1"/>
    </source>
</evidence>
<keyword evidence="1" id="KW-0812">Transmembrane</keyword>
<proteinExistence type="predicted"/>
<feature type="transmembrane region" description="Helical" evidence="1">
    <location>
        <begin position="76"/>
        <end position="98"/>
    </location>
</feature>